<keyword evidence="4 5" id="KW-0269">Exonuclease</keyword>
<evidence type="ECO:0000256" key="3">
    <source>
        <dbReference type="ARBA" id="ARBA00022801"/>
    </source>
</evidence>
<evidence type="ECO:0000256" key="6">
    <source>
        <dbReference type="RuleBase" id="RU004355"/>
    </source>
</evidence>
<evidence type="ECO:0000313" key="9">
    <source>
        <dbReference type="EMBL" id="GGP60321.1"/>
    </source>
</evidence>
<dbReference type="GO" id="GO:0008855">
    <property type="term" value="F:exodeoxyribonuclease VII activity"/>
    <property type="evidence" value="ECO:0007669"/>
    <property type="project" value="UniProtKB-UniRule"/>
</dbReference>
<keyword evidence="1 5" id="KW-0963">Cytoplasm</keyword>
<evidence type="ECO:0000256" key="5">
    <source>
        <dbReference type="HAMAP-Rule" id="MF_00378"/>
    </source>
</evidence>
<evidence type="ECO:0000259" key="8">
    <source>
        <dbReference type="Pfam" id="PF13742"/>
    </source>
</evidence>
<name>A0A918EFD5_9PSEU</name>
<dbReference type="Proteomes" id="UP000639606">
    <property type="component" value="Unassembled WGS sequence"/>
</dbReference>
<dbReference type="GO" id="GO:0009318">
    <property type="term" value="C:exodeoxyribonuclease VII complex"/>
    <property type="evidence" value="ECO:0007669"/>
    <property type="project" value="UniProtKB-UniRule"/>
</dbReference>
<dbReference type="PANTHER" id="PTHR30008:SF0">
    <property type="entry name" value="EXODEOXYRIBONUCLEASE 7 LARGE SUBUNIT"/>
    <property type="match status" value="1"/>
</dbReference>
<dbReference type="RefSeq" id="WP_189224422.1">
    <property type="nucleotide sequence ID" value="NZ_BMRG01000006.1"/>
</dbReference>
<accession>A0A918EFD5</accession>
<keyword evidence="2 5" id="KW-0540">Nuclease</keyword>
<dbReference type="NCBIfam" id="TIGR00237">
    <property type="entry name" value="xseA"/>
    <property type="match status" value="1"/>
</dbReference>
<comment type="subunit">
    <text evidence="5">Heterooligomer composed of large and small subunits.</text>
</comment>
<evidence type="ECO:0000256" key="4">
    <source>
        <dbReference type="ARBA" id="ARBA00022839"/>
    </source>
</evidence>
<proteinExistence type="inferred from homology"/>
<keyword evidence="3 5" id="KW-0378">Hydrolase</keyword>
<dbReference type="InterPro" id="IPR003753">
    <property type="entry name" value="Exonuc_VII_L"/>
</dbReference>
<dbReference type="HAMAP" id="MF_00378">
    <property type="entry name" value="Exonuc_7_L"/>
    <property type="match status" value="1"/>
</dbReference>
<dbReference type="AlphaFoldDB" id="A0A918EFD5"/>
<dbReference type="EC" id="3.1.11.6" evidence="5"/>
<dbReference type="Pfam" id="PF02601">
    <property type="entry name" value="Exonuc_VII_L"/>
    <property type="match status" value="1"/>
</dbReference>
<evidence type="ECO:0000313" key="10">
    <source>
        <dbReference type="Proteomes" id="UP000639606"/>
    </source>
</evidence>
<protein>
    <recommendedName>
        <fullName evidence="5">Exodeoxyribonuclease 7 large subunit</fullName>
        <ecNumber evidence="5">3.1.11.6</ecNumber>
    </recommendedName>
    <alternativeName>
        <fullName evidence="5">Exodeoxyribonuclease VII large subunit</fullName>
        <shortName evidence="5">Exonuclease VII large subunit</shortName>
    </alternativeName>
</protein>
<reference evidence="9" key="1">
    <citation type="journal article" date="2014" name="Int. J. Syst. Evol. Microbiol.">
        <title>Complete genome sequence of Corynebacterium casei LMG S-19264T (=DSM 44701T), isolated from a smear-ripened cheese.</title>
        <authorList>
            <consortium name="US DOE Joint Genome Institute (JGI-PGF)"/>
            <person name="Walter F."/>
            <person name="Albersmeier A."/>
            <person name="Kalinowski J."/>
            <person name="Ruckert C."/>
        </authorList>
    </citation>
    <scope>NUCLEOTIDE SEQUENCE</scope>
    <source>
        <strain evidence="9">JCM 3313</strain>
    </source>
</reference>
<dbReference type="PANTHER" id="PTHR30008">
    <property type="entry name" value="EXODEOXYRIBONUCLEASE 7 LARGE SUBUNIT"/>
    <property type="match status" value="1"/>
</dbReference>
<dbReference type="EMBL" id="BMRG01000006">
    <property type="protein sequence ID" value="GGP60321.1"/>
    <property type="molecule type" value="Genomic_DNA"/>
</dbReference>
<comment type="function">
    <text evidence="5">Bidirectionally degrades single-stranded DNA into large acid-insoluble oligonucleotides, which are then degraded further into small acid-soluble oligonucleotides.</text>
</comment>
<comment type="subcellular location">
    <subcellularLocation>
        <location evidence="5 6">Cytoplasm</location>
    </subcellularLocation>
</comment>
<dbReference type="GO" id="GO:0006308">
    <property type="term" value="P:DNA catabolic process"/>
    <property type="evidence" value="ECO:0007669"/>
    <property type="project" value="UniProtKB-UniRule"/>
</dbReference>
<dbReference type="InterPro" id="IPR025824">
    <property type="entry name" value="OB-fold_nuc-bd_dom"/>
</dbReference>
<evidence type="ECO:0000259" key="7">
    <source>
        <dbReference type="Pfam" id="PF02601"/>
    </source>
</evidence>
<dbReference type="CDD" id="cd04489">
    <property type="entry name" value="ExoVII_LU_OBF"/>
    <property type="match status" value="1"/>
</dbReference>
<evidence type="ECO:0000256" key="2">
    <source>
        <dbReference type="ARBA" id="ARBA00022722"/>
    </source>
</evidence>
<keyword evidence="10" id="KW-1185">Reference proteome</keyword>
<dbReference type="GO" id="GO:0005737">
    <property type="term" value="C:cytoplasm"/>
    <property type="evidence" value="ECO:0007669"/>
    <property type="project" value="UniProtKB-SubCell"/>
</dbReference>
<dbReference type="GO" id="GO:0003676">
    <property type="term" value="F:nucleic acid binding"/>
    <property type="evidence" value="ECO:0007669"/>
    <property type="project" value="InterPro"/>
</dbReference>
<gene>
    <name evidence="5 9" type="primary">xseA</name>
    <name evidence="9" type="ORF">GCM10010185_35930</name>
</gene>
<sequence length="414" mass="44892">MTDEKSTAENPWPVRTVARKIFDWINRLGEVWVEGQVTQLSARPGTSTAFLTLRDPSVDMSMTLTAPVGLVREVQLAEGSRVVVHGRPNFFPNRGTLSLRVDEIRAVGVGELLARVERLRKLLAAEGLFDPRRKRRPPFLPNKIGLITGRASAAERDVLTNARARWPAARFRVVNVAVQGASAVPEILTALSTLERDPEVDVIILARGGGSVEDLLPFSDEALCRAVSACRTPVLSAIGHEPDTPLVDHVADVRCSTPTDAGKRVVPDVAEETERVRQLRDRSRRALRGWVDRERKLLDALRTRPALSDPHGPLQRRAEEVGRLRDHALRAVRVRLDSEQAGLAATTARLTTLGPAATLARGYAVVQVVTPQGVDGVVRSTTDAPAGTRLRIRLADGAVHAVVEEGGGGAQPGT</sequence>
<feature type="domain" description="OB-fold nucleic acid binding" evidence="8">
    <location>
        <begin position="13"/>
        <end position="105"/>
    </location>
</feature>
<dbReference type="InterPro" id="IPR020579">
    <property type="entry name" value="Exonuc_VII_lsu_C"/>
</dbReference>
<comment type="caution">
    <text evidence="9">The sequence shown here is derived from an EMBL/GenBank/DDBJ whole genome shotgun (WGS) entry which is preliminary data.</text>
</comment>
<dbReference type="Pfam" id="PF13742">
    <property type="entry name" value="tRNA_anti_2"/>
    <property type="match status" value="1"/>
</dbReference>
<comment type="similarity">
    <text evidence="5 6">Belongs to the XseA family.</text>
</comment>
<comment type="catalytic activity">
    <reaction evidence="5 6">
        <text>Exonucleolytic cleavage in either 5'- to 3'- or 3'- to 5'-direction to yield nucleoside 5'-phosphates.</text>
        <dbReference type="EC" id="3.1.11.6"/>
    </reaction>
</comment>
<reference evidence="9" key="2">
    <citation type="submission" date="2020-09" db="EMBL/GenBank/DDBJ databases">
        <authorList>
            <person name="Sun Q."/>
            <person name="Ohkuma M."/>
        </authorList>
    </citation>
    <scope>NUCLEOTIDE SEQUENCE</scope>
    <source>
        <strain evidence="9">JCM 3313</strain>
    </source>
</reference>
<feature type="domain" description="Exonuclease VII large subunit C-terminal" evidence="7">
    <location>
        <begin position="128"/>
        <end position="338"/>
    </location>
</feature>
<organism evidence="9 10">
    <name type="scientific">Saccharothrix coeruleofusca</name>
    <dbReference type="NCBI Taxonomy" id="33919"/>
    <lineage>
        <taxon>Bacteria</taxon>
        <taxon>Bacillati</taxon>
        <taxon>Actinomycetota</taxon>
        <taxon>Actinomycetes</taxon>
        <taxon>Pseudonocardiales</taxon>
        <taxon>Pseudonocardiaceae</taxon>
        <taxon>Saccharothrix</taxon>
    </lineage>
</organism>
<evidence type="ECO:0000256" key="1">
    <source>
        <dbReference type="ARBA" id="ARBA00022490"/>
    </source>
</evidence>